<sequence length="151" mass="16102">MKKPSREDVEDLDNRLRLKKNLEEDLILEEDRAAAAELVKDLSQEVEKSCHDQVSGDLHTSGAILKSGVMMVSDDNSGGKSGSMAGFGGKSGVAADVRDGASGEEDGMSPSINDPQNVDGGPWTLVRTRSRAQMRQENQKGDGLGLQPPHG</sequence>
<dbReference type="Proteomes" id="UP001372338">
    <property type="component" value="Unassembled WGS sequence"/>
</dbReference>
<evidence type="ECO:0000313" key="3">
    <source>
        <dbReference type="Proteomes" id="UP001372338"/>
    </source>
</evidence>
<protein>
    <submittedName>
        <fullName evidence="2">Uncharacterized protein</fullName>
    </submittedName>
</protein>
<comment type="caution">
    <text evidence="2">The sequence shown here is derived from an EMBL/GenBank/DDBJ whole genome shotgun (WGS) entry which is preliminary data.</text>
</comment>
<name>A0AAN9DZK7_CROPI</name>
<organism evidence="2 3">
    <name type="scientific">Crotalaria pallida</name>
    <name type="common">Smooth rattlebox</name>
    <name type="synonym">Crotalaria striata</name>
    <dbReference type="NCBI Taxonomy" id="3830"/>
    <lineage>
        <taxon>Eukaryota</taxon>
        <taxon>Viridiplantae</taxon>
        <taxon>Streptophyta</taxon>
        <taxon>Embryophyta</taxon>
        <taxon>Tracheophyta</taxon>
        <taxon>Spermatophyta</taxon>
        <taxon>Magnoliopsida</taxon>
        <taxon>eudicotyledons</taxon>
        <taxon>Gunneridae</taxon>
        <taxon>Pentapetalae</taxon>
        <taxon>rosids</taxon>
        <taxon>fabids</taxon>
        <taxon>Fabales</taxon>
        <taxon>Fabaceae</taxon>
        <taxon>Papilionoideae</taxon>
        <taxon>50 kb inversion clade</taxon>
        <taxon>genistoids sensu lato</taxon>
        <taxon>core genistoids</taxon>
        <taxon>Crotalarieae</taxon>
        <taxon>Crotalaria</taxon>
    </lineage>
</organism>
<evidence type="ECO:0000313" key="2">
    <source>
        <dbReference type="EMBL" id="KAK7243564.1"/>
    </source>
</evidence>
<gene>
    <name evidence="2" type="ORF">RIF29_38366</name>
</gene>
<dbReference type="EMBL" id="JAYWIO010000008">
    <property type="protein sequence ID" value="KAK7243564.1"/>
    <property type="molecule type" value="Genomic_DNA"/>
</dbReference>
<feature type="region of interest" description="Disordered" evidence="1">
    <location>
        <begin position="75"/>
        <end position="151"/>
    </location>
</feature>
<dbReference type="AlphaFoldDB" id="A0AAN9DZK7"/>
<reference evidence="2 3" key="1">
    <citation type="submission" date="2024-01" db="EMBL/GenBank/DDBJ databases">
        <title>The genomes of 5 underutilized Papilionoideae crops provide insights into root nodulation and disease resistanc.</title>
        <authorList>
            <person name="Yuan L."/>
        </authorList>
    </citation>
    <scope>NUCLEOTIDE SEQUENCE [LARGE SCALE GENOMIC DNA]</scope>
    <source>
        <strain evidence="2">ZHUSHIDOU_FW_LH</strain>
        <tissue evidence="2">Leaf</tissue>
    </source>
</reference>
<proteinExistence type="predicted"/>
<keyword evidence="3" id="KW-1185">Reference proteome</keyword>
<evidence type="ECO:0000256" key="1">
    <source>
        <dbReference type="SAM" id="MobiDB-lite"/>
    </source>
</evidence>
<feature type="compositionally biased region" description="Gly residues" evidence="1">
    <location>
        <begin position="79"/>
        <end position="91"/>
    </location>
</feature>
<accession>A0AAN9DZK7</accession>